<keyword evidence="2" id="KW-1185">Reference proteome</keyword>
<gene>
    <name evidence="1" type="ORF">QFC24_006109</name>
</gene>
<evidence type="ECO:0000313" key="1">
    <source>
        <dbReference type="EMBL" id="KAJ9118462.1"/>
    </source>
</evidence>
<organism evidence="1 2">
    <name type="scientific">Naganishia onofrii</name>
    <dbReference type="NCBI Taxonomy" id="1851511"/>
    <lineage>
        <taxon>Eukaryota</taxon>
        <taxon>Fungi</taxon>
        <taxon>Dikarya</taxon>
        <taxon>Basidiomycota</taxon>
        <taxon>Agaricomycotina</taxon>
        <taxon>Tremellomycetes</taxon>
        <taxon>Filobasidiales</taxon>
        <taxon>Filobasidiaceae</taxon>
        <taxon>Naganishia</taxon>
    </lineage>
</organism>
<dbReference type="Proteomes" id="UP001234202">
    <property type="component" value="Unassembled WGS sequence"/>
</dbReference>
<reference evidence="1" key="1">
    <citation type="submission" date="2023-04" db="EMBL/GenBank/DDBJ databases">
        <title>Draft Genome sequencing of Naganishia species isolated from polar environments using Oxford Nanopore Technology.</title>
        <authorList>
            <person name="Leo P."/>
            <person name="Venkateswaran K."/>
        </authorList>
    </citation>
    <scope>NUCLEOTIDE SEQUENCE</scope>
    <source>
        <strain evidence="1">DBVPG 5303</strain>
    </source>
</reference>
<name>A0ACC2X3I5_9TREE</name>
<comment type="caution">
    <text evidence="1">The sequence shown here is derived from an EMBL/GenBank/DDBJ whole genome shotgun (WGS) entry which is preliminary data.</text>
</comment>
<dbReference type="EMBL" id="JASBWV010000028">
    <property type="protein sequence ID" value="KAJ9118462.1"/>
    <property type="molecule type" value="Genomic_DNA"/>
</dbReference>
<proteinExistence type="predicted"/>
<accession>A0ACC2X3I5</accession>
<evidence type="ECO:0000313" key="2">
    <source>
        <dbReference type="Proteomes" id="UP001234202"/>
    </source>
</evidence>
<sequence length="376" mass="42611">MSLPSSYKQGAPKDSAKRKQADDAPVPAVTSPRPPVPLPHPGLSRELPPAKCMATSQGSAPSDRRARPVDTEGMPERRIINDKQKPQMFEYMEQENMELKRGDAKRLQRQQRQDQELREVHKHIGNLRTQVTRQQEERQVLPPIGRPYITKDEASDLRLLNARETLGLTIDAADKERGEACTTRGYLKEQSWKLLLALSREVVTWGTASEGLDPVPLWKKLHWRKKTRLSSSSPWDPDAGPEIWKAGWPLRELIKSTIDNIKDTLKRQKSARSWFFKAYDLQIGSRLAKIKSLPPARAIHFTAAIQHQEPNTQDEDEDGPPEENAPKRHVENAQEDKVDEQDQHVDQRNIRDHGATEDGSSDVGAEDGVSQARKLV</sequence>
<protein>
    <submittedName>
        <fullName evidence="1">Uncharacterized protein</fullName>
    </submittedName>
</protein>